<dbReference type="InterPro" id="IPR013083">
    <property type="entry name" value="Znf_RING/FYVE/PHD"/>
</dbReference>
<dbReference type="PANTHER" id="PTHR12683:SF13">
    <property type="entry name" value="CDK-ACTIVATING KINASE ASSEMBLY FACTOR MAT1"/>
    <property type="match status" value="1"/>
</dbReference>
<dbReference type="InterPro" id="IPR015877">
    <property type="entry name" value="MAT1_centre"/>
</dbReference>
<evidence type="ECO:0000259" key="11">
    <source>
        <dbReference type="PROSITE" id="PS50089"/>
    </source>
</evidence>
<reference evidence="12 13" key="1">
    <citation type="submission" date="2021-02" db="EMBL/GenBank/DDBJ databases">
        <title>Genome assembly of Pseudopithomyces chartarum.</title>
        <authorList>
            <person name="Jauregui R."/>
            <person name="Singh J."/>
            <person name="Voisey C."/>
        </authorList>
    </citation>
    <scope>NUCLEOTIDE SEQUENCE [LARGE SCALE GENOMIC DNA]</scope>
    <source>
        <strain evidence="12 13">AGR01</strain>
    </source>
</reference>
<keyword evidence="5" id="KW-0862">Zinc</keyword>
<dbReference type="GO" id="GO:0006357">
    <property type="term" value="P:regulation of transcription by RNA polymerase II"/>
    <property type="evidence" value="ECO:0007669"/>
    <property type="project" value="TreeGrafter"/>
</dbReference>
<evidence type="ECO:0000256" key="10">
    <source>
        <dbReference type="SAM" id="MobiDB-lite"/>
    </source>
</evidence>
<evidence type="ECO:0000313" key="12">
    <source>
        <dbReference type="EMBL" id="KAK3214595.1"/>
    </source>
</evidence>
<evidence type="ECO:0000256" key="1">
    <source>
        <dbReference type="ARBA" id="ARBA00004123"/>
    </source>
</evidence>
<dbReference type="GO" id="GO:0006289">
    <property type="term" value="P:nucleotide-excision repair"/>
    <property type="evidence" value="ECO:0007669"/>
    <property type="project" value="InterPro"/>
</dbReference>
<keyword evidence="13" id="KW-1185">Reference proteome</keyword>
<protein>
    <recommendedName>
        <fullName evidence="2">RNA polymerase II transcription factor B subunit 3</fullName>
    </recommendedName>
    <alternativeName>
        <fullName evidence="8">RNA polymerase II transcription factor B 38 kDa subunit</fullName>
    </alternativeName>
    <alternativeName>
        <fullName evidence="7">RNA polymerase II transcription factor B p38 subunit</fullName>
    </alternativeName>
</protein>
<organism evidence="12 13">
    <name type="scientific">Pseudopithomyces chartarum</name>
    <dbReference type="NCBI Taxonomy" id="1892770"/>
    <lineage>
        <taxon>Eukaryota</taxon>
        <taxon>Fungi</taxon>
        <taxon>Dikarya</taxon>
        <taxon>Ascomycota</taxon>
        <taxon>Pezizomycotina</taxon>
        <taxon>Dothideomycetes</taxon>
        <taxon>Pleosporomycetidae</taxon>
        <taxon>Pleosporales</taxon>
        <taxon>Massarineae</taxon>
        <taxon>Didymosphaeriaceae</taxon>
        <taxon>Pseudopithomyces</taxon>
    </lineage>
</organism>
<keyword evidence="3" id="KW-0479">Metal-binding</keyword>
<keyword evidence="4 9" id="KW-0863">Zinc-finger</keyword>
<dbReference type="FunFam" id="3.30.40.10:FF:000037">
    <property type="entry name" value="Cdk-activating kinase assembly factor MAT1, centre"/>
    <property type="match status" value="1"/>
</dbReference>
<evidence type="ECO:0000256" key="6">
    <source>
        <dbReference type="ARBA" id="ARBA00023242"/>
    </source>
</evidence>
<comment type="subcellular location">
    <subcellularLocation>
        <location evidence="1">Nucleus</location>
    </subcellularLocation>
</comment>
<feature type="region of interest" description="Disordered" evidence="10">
    <location>
        <begin position="1"/>
        <end position="53"/>
    </location>
</feature>
<evidence type="ECO:0000256" key="3">
    <source>
        <dbReference type="ARBA" id="ARBA00022723"/>
    </source>
</evidence>
<dbReference type="PROSITE" id="PS50089">
    <property type="entry name" value="ZF_RING_2"/>
    <property type="match status" value="1"/>
</dbReference>
<name>A0AAN6RIK1_9PLEO</name>
<dbReference type="CDD" id="cd16573">
    <property type="entry name" value="RING-HC_TFB3-like"/>
    <property type="match status" value="1"/>
</dbReference>
<evidence type="ECO:0000256" key="9">
    <source>
        <dbReference type="PROSITE-ProRule" id="PRU00175"/>
    </source>
</evidence>
<dbReference type="InterPro" id="IPR017907">
    <property type="entry name" value="Znf_RING_CS"/>
</dbReference>
<dbReference type="NCBIfam" id="TIGR00570">
    <property type="entry name" value="cdk7"/>
    <property type="match status" value="1"/>
</dbReference>
<dbReference type="GO" id="GO:0061575">
    <property type="term" value="F:cyclin-dependent protein serine/threonine kinase activator activity"/>
    <property type="evidence" value="ECO:0007669"/>
    <property type="project" value="InterPro"/>
</dbReference>
<dbReference type="InterPro" id="IPR004575">
    <property type="entry name" value="MAT1/Tfb3"/>
</dbReference>
<dbReference type="EMBL" id="WVTA01000003">
    <property type="protein sequence ID" value="KAK3214595.1"/>
    <property type="molecule type" value="Genomic_DNA"/>
</dbReference>
<dbReference type="SUPFAM" id="SSF57850">
    <property type="entry name" value="RING/U-box"/>
    <property type="match status" value="1"/>
</dbReference>
<dbReference type="Pfam" id="PF06391">
    <property type="entry name" value="MAT1"/>
    <property type="match status" value="1"/>
</dbReference>
<evidence type="ECO:0000256" key="7">
    <source>
        <dbReference type="ARBA" id="ARBA00029873"/>
    </source>
</evidence>
<evidence type="ECO:0000256" key="2">
    <source>
        <dbReference type="ARBA" id="ARBA00022257"/>
    </source>
</evidence>
<gene>
    <name evidence="12" type="ORF">GRF29_19g687992</name>
</gene>
<dbReference type="GO" id="GO:0070985">
    <property type="term" value="C:transcription factor TFIIK complex"/>
    <property type="evidence" value="ECO:0007669"/>
    <property type="project" value="UniProtKB-ARBA"/>
</dbReference>
<dbReference type="PROSITE" id="PS00518">
    <property type="entry name" value="ZF_RING_1"/>
    <property type="match status" value="1"/>
</dbReference>
<sequence length="350" mass="39258">MSRVARAPGASTKKGAEDGGASHLSHSLHSLSIQQHSLSQSAPPKSTRAAADPTSDICPVCKSSRYLNPNMRFLVNPECYHKMCESCVDRIFSHGPAPCPIAGCKKTLRKARFRMQTFEDLKVEREVDIRRRVAKAMNKEEEDFESLRDFNDYLEQVEEITWNLILKIDVEQTERRLRAFEEAQKAELNPEAPRRFVNAGPDTSTLSDTAHVVLKKGGTQRKAHGTSSVNTPDALGIDDKGFHFHGLKKRKAPEPEKAFDPWGGYSVESLYYNTKEEYDHKFFAVKHEPKFYAFGYKAPEYYDHALRDAFSGLGVFLDEDIVSQSPNGAVDNGVLPVAVGGRDVEMDDVF</sequence>
<proteinExistence type="predicted"/>
<accession>A0AAN6RIK1</accession>
<evidence type="ECO:0000313" key="13">
    <source>
        <dbReference type="Proteomes" id="UP001280581"/>
    </source>
</evidence>
<dbReference type="Pfam" id="PF17121">
    <property type="entry name" value="zf-C3HC4_5"/>
    <property type="match status" value="1"/>
</dbReference>
<evidence type="ECO:0000256" key="8">
    <source>
        <dbReference type="ARBA" id="ARBA00033277"/>
    </source>
</evidence>
<feature type="domain" description="RING-type" evidence="11">
    <location>
        <begin position="58"/>
        <end position="101"/>
    </location>
</feature>
<evidence type="ECO:0000256" key="4">
    <source>
        <dbReference type="ARBA" id="ARBA00022771"/>
    </source>
</evidence>
<dbReference type="PANTHER" id="PTHR12683">
    <property type="entry name" value="CDK-ACTIVATING KINASE ASSEMBLY FACTOR MAT1"/>
    <property type="match status" value="1"/>
</dbReference>
<comment type="caution">
    <text evidence="12">The sequence shown here is derived from an EMBL/GenBank/DDBJ whole genome shotgun (WGS) entry which is preliminary data.</text>
</comment>
<evidence type="ECO:0000256" key="5">
    <source>
        <dbReference type="ARBA" id="ARBA00022833"/>
    </source>
</evidence>
<dbReference type="InterPro" id="IPR001841">
    <property type="entry name" value="Znf_RING"/>
</dbReference>
<dbReference type="Gene3D" id="3.30.40.10">
    <property type="entry name" value="Zinc/RING finger domain, C3HC4 (zinc finger)"/>
    <property type="match status" value="1"/>
</dbReference>
<dbReference type="GO" id="GO:0008270">
    <property type="term" value="F:zinc ion binding"/>
    <property type="evidence" value="ECO:0007669"/>
    <property type="project" value="UniProtKB-KW"/>
</dbReference>
<dbReference type="AlphaFoldDB" id="A0AAN6RIK1"/>
<feature type="compositionally biased region" description="Low complexity" evidence="10">
    <location>
        <begin position="22"/>
        <end position="41"/>
    </location>
</feature>
<dbReference type="Proteomes" id="UP001280581">
    <property type="component" value="Unassembled WGS sequence"/>
</dbReference>
<keyword evidence="6" id="KW-0539">Nucleus</keyword>